<dbReference type="Proteomes" id="UP000864563">
    <property type="component" value="Unassembled WGS sequence"/>
</dbReference>
<dbReference type="OrthoDB" id="6623742at2"/>
<dbReference type="KEGG" id="cfar:CI104_18520"/>
<organism evidence="3">
    <name type="scientific">Citrobacter farmeri</name>
    <dbReference type="NCBI Taxonomy" id="67824"/>
    <lineage>
        <taxon>Bacteria</taxon>
        <taxon>Pseudomonadati</taxon>
        <taxon>Pseudomonadota</taxon>
        <taxon>Gammaproteobacteria</taxon>
        <taxon>Enterobacterales</taxon>
        <taxon>Enterobacteriaceae</taxon>
        <taxon>Citrobacter</taxon>
    </lineage>
</organism>
<feature type="compositionally biased region" description="Polar residues" evidence="1">
    <location>
        <begin position="214"/>
        <end position="226"/>
    </location>
</feature>
<sequence>MTDKAKQIEKIRKLLALAAQSSNDGESANAFSRARRYMAIYGLTMEDIYSSGGASTDSSAESERYRRDAETARQEAANERRARQEAEQKHREYQTEQNKRAAEEKKRYDEAYFRQQAEQKAQEQRRQADAHVRQDAAAQQAKTTAARPGKTSLYDKLKAEKFGFGILAMIAALVIFGLNNSSPTPADTALANRPATTAVVTPAPVPPPARVPASSQTTEYQPQTEPVQKPAPVTPVTPPRPAAVNIIEYSAKSRAVYSCLADGTEKYNGGGNVSYKMQTFFFVSPSEIAFGKNKSGIRVVTAEGNGMYKLENGDEVAVDVFGAIERYWNPKMTFTCFTSEKALGQYLQDRAPR</sequence>
<feature type="compositionally biased region" description="Basic and acidic residues" evidence="1">
    <location>
        <begin position="120"/>
        <end position="134"/>
    </location>
</feature>
<feature type="domain" description="DUF2786" evidence="2">
    <location>
        <begin position="8"/>
        <end position="45"/>
    </location>
</feature>
<evidence type="ECO:0000256" key="1">
    <source>
        <dbReference type="SAM" id="MobiDB-lite"/>
    </source>
</evidence>
<proteinExistence type="predicted"/>
<feature type="region of interest" description="Disordered" evidence="1">
    <location>
        <begin position="49"/>
        <end position="148"/>
    </location>
</feature>
<reference evidence="3" key="1">
    <citation type="journal article" date="2018" name="Genome Biol.">
        <title>SKESA: strategic k-mer extension for scrupulous assemblies.</title>
        <authorList>
            <person name="Souvorov A."/>
            <person name="Agarwala R."/>
            <person name="Lipman D.J."/>
        </authorList>
    </citation>
    <scope>NUCLEOTIDE SEQUENCE</scope>
    <source>
        <strain evidence="3">YDC697-2</strain>
    </source>
</reference>
<dbReference type="RefSeq" id="WP_042317610.1">
    <property type="nucleotide sequence ID" value="NZ_CABMNX010000001.1"/>
</dbReference>
<accession>A0A8H9NQU1</accession>
<feature type="compositionally biased region" description="Basic and acidic residues" evidence="1">
    <location>
        <begin position="61"/>
        <end position="112"/>
    </location>
</feature>
<feature type="compositionally biased region" description="Low complexity" evidence="1">
    <location>
        <begin position="136"/>
        <end position="146"/>
    </location>
</feature>
<name>A0A8H9NQU1_9ENTR</name>
<reference evidence="3" key="2">
    <citation type="submission" date="2020-11" db="EMBL/GenBank/DDBJ databases">
        <authorList>
            <consortium name="NCBI Pathogen Detection Project"/>
        </authorList>
    </citation>
    <scope>NUCLEOTIDE SEQUENCE</scope>
    <source>
        <strain evidence="3">YDC697-2</strain>
    </source>
</reference>
<dbReference type="InterPro" id="IPR024498">
    <property type="entry name" value="DUF2786"/>
</dbReference>
<dbReference type="GeneID" id="92972223"/>
<dbReference type="Pfam" id="PF10979">
    <property type="entry name" value="DUF2786"/>
    <property type="match status" value="1"/>
</dbReference>
<gene>
    <name evidence="3" type="ORF">I8Y00_000023</name>
</gene>
<dbReference type="EMBL" id="DACSDU010000001">
    <property type="protein sequence ID" value="HAT1583739.1"/>
    <property type="molecule type" value="Genomic_DNA"/>
</dbReference>
<evidence type="ECO:0000313" key="3">
    <source>
        <dbReference type="EMBL" id="HAT1583739.1"/>
    </source>
</evidence>
<protein>
    <submittedName>
        <fullName evidence="3">DUF2786 domain-containing protein</fullName>
    </submittedName>
</protein>
<dbReference type="AlphaFoldDB" id="A0A8H9NQU1"/>
<comment type="caution">
    <text evidence="3">The sequence shown here is derived from an EMBL/GenBank/DDBJ whole genome shotgun (WGS) entry which is preliminary data.</text>
</comment>
<evidence type="ECO:0000259" key="2">
    <source>
        <dbReference type="Pfam" id="PF10979"/>
    </source>
</evidence>
<feature type="region of interest" description="Disordered" evidence="1">
    <location>
        <begin position="199"/>
        <end position="237"/>
    </location>
</feature>